<dbReference type="InterPro" id="IPR036986">
    <property type="entry name" value="S4_RNA-bd_sf"/>
</dbReference>
<accession>A0A0H4T0C4</accession>
<dbReference type="SUPFAM" id="SSF55174">
    <property type="entry name" value="Alpha-L RNA-binding motif"/>
    <property type="match status" value="1"/>
</dbReference>
<dbReference type="AlphaFoldDB" id="A0A0H4T0C4"/>
<dbReference type="NCBIfam" id="NF003312">
    <property type="entry name" value="PRK04313.1"/>
    <property type="match status" value="1"/>
</dbReference>
<evidence type="ECO:0000256" key="2">
    <source>
        <dbReference type="ARBA" id="ARBA00022884"/>
    </source>
</evidence>
<dbReference type="Pfam" id="PF01479">
    <property type="entry name" value="S4"/>
    <property type="match status" value="1"/>
</dbReference>
<evidence type="ECO:0000259" key="8">
    <source>
        <dbReference type="Pfam" id="PF01479"/>
    </source>
</evidence>
<dbReference type="PANTHER" id="PTHR11581">
    <property type="entry name" value="30S/40S RIBOSOMAL PROTEIN S4"/>
    <property type="match status" value="1"/>
</dbReference>
<dbReference type="Gene3D" id="3.10.290.10">
    <property type="entry name" value="RNA-binding S4 domain"/>
    <property type="match status" value="1"/>
</dbReference>
<keyword evidence="2 6" id="KW-0694">RNA-binding</keyword>
<name>A0A0H4T0C4_9ARCH</name>
<evidence type="ECO:0000259" key="9">
    <source>
        <dbReference type="Pfam" id="PF08071"/>
    </source>
</evidence>
<dbReference type="GO" id="GO:0022627">
    <property type="term" value="C:cytosolic small ribosomal subunit"/>
    <property type="evidence" value="ECO:0007669"/>
    <property type="project" value="TreeGrafter"/>
</dbReference>
<dbReference type="InterPro" id="IPR000876">
    <property type="entry name" value="Ribosomal_eS4"/>
</dbReference>
<dbReference type="PANTHER" id="PTHR11581:SF0">
    <property type="entry name" value="SMALL RIBOSOMAL SUBUNIT PROTEIN ES4"/>
    <property type="match status" value="1"/>
</dbReference>
<dbReference type="InterPro" id="IPR013845">
    <property type="entry name" value="Ribosomal_eS4_central_region"/>
</dbReference>
<feature type="domain" description="Small ribosomal subunit protein eS4 N-terminal" evidence="9">
    <location>
        <begin position="5"/>
        <end position="39"/>
    </location>
</feature>
<feature type="domain" description="RNA-binding S4" evidence="8">
    <location>
        <begin position="52"/>
        <end position="91"/>
    </location>
</feature>
<comment type="similarity">
    <text evidence="6">Belongs to the eukaryotic ribosomal protein eS4 family.</text>
</comment>
<evidence type="ECO:0000256" key="1">
    <source>
        <dbReference type="ARBA" id="ARBA00022730"/>
    </source>
</evidence>
<gene>
    <name evidence="6 10" type="primary">rps4e</name>
</gene>
<dbReference type="GO" id="GO:0019843">
    <property type="term" value="F:rRNA binding"/>
    <property type="evidence" value="ECO:0007669"/>
    <property type="project" value="UniProtKB-KW"/>
</dbReference>
<sequence>MGRKGENQRTKRSMAPSFWSIHRKSHQFTVTTAPGPHSKAESYPLAVLLRDILKAVKTYREAMGIIRDGKVLIDGVVRRTPDFPVGLMDVVDIPILEKAYRMVPVEGSVLMPVEIPASEKNLKIGKVSSKTTVRGGKIQYGLHDGRSVLTESEIALNPGDSLLLEIPTQKIVRTASLKSDVLALAMKGRRAGKVGRIKEVRPGTFTRSKMVDIEIDGSITELPAEMIIVIGNEEPLVTVKRGE</sequence>
<evidence type="ECO:0000256" key="3">
    <source>
        <dbReference type="ARBA" id="ARBA00022980"/>
    </source>
</evidence>
<keyword evidence="4 6" id="KW-0687">Ribonucleoprotein</keyword>
<dbReference type="GO" id="GO:0003735">
    <property type="term" value="F:structural constituent of ribosome"/>
    <property type="evidence" value="ECO:0007669"/>
    <property type="project" value="InterPro"/>
</dbReference>
<dbReference type="InterPro" id="IPR038237">
    <property type="entry name" value="Ribosomal_eS4_central_sf"/>
</dbReference>
<dbReference type="Pfam" id="PF00900">
    <property type="entry name" value="Ribosomal_S4e"/>
    <property type="match status" value="1"/>
</dbReference>
<dbReference type="Pfam" id="PF08071">
    <property type="entry name" value="RS4NT"/>
    <property type="match status" value="1"/>
</dbReference>
<dbReference type="InterPro" id="IPR002942">
    <property type="entry name" value="S4_RNA-bd"/>
</dbReference>
<dbReference type="HAMAP" id="MF_00485">
    <property type="entry name" value="Ribosomal_eS4"/>
    <property type="match status" value="1"/>
</dbReference>
<evidence type="ECO:0000256" key="5">
    <source>
        <dbReference type="ARBA" id="ARBA00035272"/>
    </source>
</evidence>
<feature type="domain" description="Small ribosomal subunit protein eS4 central region" evidence="7">
    <location>
        <begin position="97"/>
        <end position="171"/>
    </location>
</feature>
<dbReference type="GO" id="GO:0006412">
    <property type="term" value="P:translation"/>
    <property type="evidence" value="ECO:0007669"/>
    <property type="project" value="UniProtKB-UniRule"/>
</dbReference>
<dbReference type="InterPro" id="IPR013843">
    <property type="entry name" value="Ribosomal_eS4_N"/>
</dbReference>
<dbReference type="CDD" id="cd00165">
    <property type="entry name" value="S4"/>
    <property type="match status" value="1"/>
</dbReference>
<keyword evidence="3 6" id="KW-0689">Ribosomal protein</keyword>
<evidence type="ECO:0000256" key="4">
    <source>
        <dbReference type="ARBA" id="ARBA00023274"/>
    </source>
</evidence>
<keyword evidence="1" id="KW-0699">rRNA-binding</keyword>
<dbReference type="PIRSF" id="PIRSF002116">
    <property type="entry name" value="Ribosomal_S4"/>
    <property type="match status" value="1"/>
</dbReference>
<organism evidence="10">
    <name type="scientific">uncultured thaumarchaeote Rifle_16ft_4_minimus_11813</name>
    <dbReference type="NCBI Taxonomy" id="1665208"/>
    <lineage>
        <taxon>Archaea</taxon>
        <taxon>Nitrososphaerota</taxon>
        <taxon>environmental samples</taxon>
    </lineage>
</organism>
<proteinExistence type="inferred from homology"/>
<evidence type="ECO:0000259" key="7">
    <source>
        <dbReference type="Pfam" id="PF00900"/>
    </source>
</evidence>
<evidence type="ECO:0000256" key="6">
    <source>
        <dbReference type="HAMAP-Rule" id="MF_00485"/>
    </source>
</evidence>
<dbReference type="Gene3D" id="2.40.50.740">
    <property type="match status" value="1"/>
</dbReference>
<evidence type="ECO:0000313" key="10">
    <source>
        <dbReference type="EMBL" id="AKQ00893.1"/>
    </source>
</evidence>
<dbReference type="PROSITE" id="PS50889">
    <property type="entry name" value="S4"/>
    <property type="match status" value="1"/>
</dbReference>
<dbReference type="EMBL" id="KT006941">
    <property type="protein sequence ID" value="AKQ00893.1"/>
    <property type="molecule type" value="Genomic_DNA"/>
</dbReference>
<reference evidence="10" key="1">
    <citation type="journal article" date="2015" name="ISME J.">
        <title>Aquifer environment selects for microbial species cohorts in sediment and groundwater.</title>
        <authorList>
            <person name="Hug L.A."/>
            <person name="Thomas B.C."/>
            <person name="Brown C.T."/>
            <person name="Frischkorn K.R."/>
            <person name="Williams K.H."/>
            <person name="Tringe S.G."/>
            <person name="Banfield J.F."/>
        </authorList>
    </citation>
    <scope>NUCLEOTIDE SEQUENCE</scope>
</reference>
<protein>
    <recommendedName>
        <fullName evidence="5 6">Small ribosomal subunit protein eS4</fullName>
    </recommendedName>
</protein>